<gene>
    <name evidence="1" type="ORF">SDC9_124418</name>
</gene>
<comment type="caution">
    <text evidence="1">The sequence shown here is derived from an EMBL/GenBank/DDBJ whole genome shotgun (WGS) entry which is preliminary data.</text>
</comment>
<organism evidence="1">
    <name type="scientific">bioreactor metagenome</name>
    <dbReference type="NCBI Taxonomy" id="1076179"/>
    <lineage>
        <taxon>unclassified sequences</taxon>
        <taxon>metagenomes</taxon>
        <taxon>ecological metagenomes</taxon>
    </lineage>
</organism>
<reference evidence="1" key="1">
    <citation type="submission" date="2019-08" db="EMBL/GenBank/DDBJ databases">
        <authorList>
            <person name="Kucharzyk K."/>
            <person name="Murdoch R.W."/>
            <person name="Higgins S."/>
            <person name="Loffler F."/>
        </authorList>
    </citation>
    <scope>NUCLEOTIDE SEQUENCE</scope>
</reference>
<dbReference type="EMBL" id="VSSQ01027928">
    <property type="protein sequence ID" value="MPM77415.1"/>
    <property type="molecule type" value="Genomic_DNA"/>
</dbReference>
<sequence>MHAHVHQRPAARGALLLAPVAGDIRIPAGELRKAGNDRANLSRLNRLAHRHHVRAKAHHQPRRNQNAARVAVVQHFLSFRAGHGERFFN</sequence>
<evidence type="ECO:0000313" key="1">
    <source>
        <dbReference type="EMBL" id="MPM77415.1"/>
    </source>
</evidence>
<proteinExistence type="predicted"/>
<accession>A0A645CKF3</accession>
<protein>
    <submittedName>
        <fullName evidence="1">Uncharacterized protein</fullName>
    </submittedName>
</protein>
<name>A0A645CKF3_9ZZZZ</name>
<dbReference type="AlphaFoldDB" id="A0A645CKF3"/>